<keyword evidence="3" id="KW-0547">Nucleotide-binding</keyword>
<evidence type="ECO:0000256" key="2">
    <source>
        <dbReference type="ARBA" id="ARBA00022598"/>
    </source>
</evidence>
<dbReference type="AlphaFoldDB" id="A0A0D2P4I8"/>
<evidence type="ECO:0000256" key="8">
    <source>
        <dbReference type="PIRSR" id="PIRSR001529-1"/>
    </source>
</evidence>
<evidence type="ECO:0000256" key="1">
    <source>
        <dbReference type="ARBA" id="ARBA00012840"/>
    </source>
</evidence>
<feature type="binding site" evidence="8">
    <location>
        <position position="443"/>
    </location>
    <ligand>
        <name>L-serine</name>
        <dbReference type="ChEBI" id="CHEBI:33384"/>
    </ligand>
</feature>
<keyword evidence="13" id="KW-1185">Reference proteome</keyword>
<reference evidence="13" key="1">
    <citation type="submission" date="2014-04" db="EMBL/GenBank/DDBJ databases">
        <title>Evolutionary Origins and Diversification of the Mycorrhizal Mutualists.</title>
        <authorList>
            <consortium name="DOE Joint Genome Institute"/>
            <consortium name="Mycorrhizal Genomics Consortium"/>
            <person name="Kohler A."/>
            <person name="Kuo A."/>
            <person name="Nagy L.G."/>
            <person name="Floudas D."/>
            <person name="Copeland A."/>
            <person name="Barry K.W."/>
            <person name="Cichocki N."/>
            <person name="Veneault-Fourrey C."/>
            <person name="LaButti K."/>
            <person name="Lindquist E.A."/>
            <person name="Lipzen A."/>
            <person name="Lundell T."/>
            <person name="Morin E."/>
            <person name="Murat C."/>
            <person name="Riley R."/>
            <person name="Ohm R."/>
            <person name="Sun H."/>
            <person name="Tunlid A."/>
            <person name="Henrissat B."/>
            <person name="Grigoriev I.V."/>
            <person name="Hibbett D.S."/>
            <person name="Martin F."/>
        </authorList>
    </citation>
    <scope>NUCLEOTIDE SEQUENCE [LARGE SCALE GENOMIC DNA]</scope>
    <source>
        <strain evidence="13">FD-334 SS-4</strain>
    </source>
</reference>
<dbReference type="GO" id="GO:0006434">
    <property type="term" value="P:seryl-tRNA aminoacylation"/>
    <property type="evidence" value="ECO:0007669"/>
    <property type="project" value="InterPro"/>
</dbReference>
<dbReference type="SUPFAM" id="SSF55681">
    <property type="entry name" value="Class II aaRS and biotin synthetases"/>
    <property type="match status" value="1"/>
</dbReference>
<evidence type="ECO:0000256" key="4">
    <source>
        <dbReference type="ARBA" id="ARBA00022840"/>
    </source>
</evidence>
<feature type="compositionally biased region" description="Basic and acidic residues" evidence="10">
    <location>
        <begin position="13"/>
        <end position="32"/>
    </location>
</feature>
<dbReference type="InterPro" id="IPR002317">
    <property type="entry name" value="Ser-tRNA-ligase_type_1"/>
</dbReference>
<proteinExistence type="predicted"/>
<dbReference type="PRINTS" id="PR00981">
    <property type="entry name" value="TRNASYNTHSER"/>
</dbReference>
<evidence type="ECO:0000259" key="11">
    <source>
        <dbReference type="PROSITE" id="PS50862"/>
    </source>
</evidence>
<dbReference type="EMBL" id="KN817530">
    <property type="protein sequence ID" value="KJA25834.1"/>
    <property type="molecule type" value="Genomic_DNA"/>
</dbReference>
<feature type="region of interest" description="Disordered" evidence="10">
    <location>
        <begin position="1"/>
        <end position="32"/>
    </location>
</feature>
<feature type="binding site" evidence="8">
    <location>
        <position position="338"/>
    </location>
    <ligand>
        <name>L-serine</name>
        <dbReference type="ChEBI" id="CHEBI:33384"/>
    </ligand>
</feature>
<dbReference type="InterPro" id="IPR010978">
    <property type="entry name" value="tRNA-bd_arm"/>
</dbReference>
<dbReference type="OMA" id="EQNCIDR"/>
<keyword evidence="4 9" id="KW-0067">ATP-binding</keyword>
<dbReference type="OrthoDB" id="10264585at2759"/>
<sequence length="498" mass="54513">MATRRSRCGGKMEVLEQRQRAGHASRDATGTDRIRTTASLLPPPRLDYRAISENITSKSLNALNRKSRLPHDAVASVARNYIEWKRILSELNSKRNERSVAGETIKRNASGPERDAAIALASLLKVHVKELEATLDIAEQKCLLAALSLPNDTHPNAPLGPESAAVTLSTHGPQPLPADSKRDHVAIADHFDLLDLRSGSSVAGTSWYFLRNEAALLELALTNYAMSIAIDHGFTPVTTPDVVKSDIAVRCGFQPRDDATPPVSHMYHILKTNTSSPELILAGTAEIPLAGTFSNKVYSSINMPLKVVGLGHAFRAEAGARSADTRGLYRVHQFTKIELFAVTTEDTSESMMEDILSVQKYILEGLDIPLRVLDMPTEELGASAYRKYDIEAWMPGRGSWGEVSSLSNCTDYQSRRLHIRYRPQGADAVETPLARLPFAHTLNGTAAAIPRLIVALLENGAIFDDNGSVVGLRLPRVLKPFWIGGKKRNIVCWDDGSD</sequence>
<feature type="domain" description="Aminoacyl-transfer RNA synthetases class-II family profile" evidence="11">
    <location>
        <begin position="183"/>
        <end position="480"/>
    </location>
</feature>
<evidence type="ECO:0000256" key="7">
    <source>
        <dbReference type="ARBA" id="ARBA00034892"/>
    </source>
</evidence>
<dbReference type="SUPFAM" id="SSF46589">
    <property type="entry name" value="tRNA-binding arm"/>
    <property type="match status" value="1"/>
</dbReference>
<dbReference type="STRING" id="945553.A0A0D2P4I8"/>
<accession>A0A0D2P4I8</accession>
<dbReference type="Gene3D" id="3.30.930.10">
    <property type="entry name" value="Bira Bifunctional Protein, Domain 2"/>
    <property type="match status" value="1"/>
</dbReference>
<evidence type="ECO:0000256" key="5">
    <source>
        <dbReference type="ARBA" id="ARBA00023146"/>
    </source>
</evidence>
<feature type="binding site" evidence="8">
    <location>
        <position position="284"/>
    </location>
    <ligand>
        <name>L-serine</name>
        <dbReference type="ChEBI" id="CHEBI:33384"/>
    </ligand>
</feature>
<dbReference type="EC" id="6.1.1.11" evidence="1"/>
<evidence type="ECO:0000256" key="9">
    <source>
        <dbReference type="PIRSR" id="PIRSR001529-2"/>
    </source>
</evidence>
<protein>
    <recommendedName>
        <fullName evidence="1">serine--tRNA ligase</fullName>
        <ecNumber evidence="1">6.1.1.11</ecNumber>
    </recommendedName>
    <alternativeName>
        <fullName evidence="6">Seryl-tRNA synthetase</fullName>
    </alternativeName>
    <alternativeName>
        <fullName evidence="7">Seryl-tRNA(Ser) synthetase</fullName>
    </alternativeName>
</protein>
<dbReference type="GO" id="GO:0005524">
    <property type="term" value="F:ATP binding"/>
    <property type="evidence" value="ECO:0007669"/>
    <property type="project" value="UniProtKB-KW"/>
</dbReference>
<dbReference type="Proteomes" id="UP000054270">
    <property type="component" value="Unassembled WGS sequence"/>
</dbReference>
<dbReference type="PIRSF" id="PIRSF001529">
    <property type="entry name" value="Ser-tRNA-synth_IIa"/>
    <property type="match status" value="1"/>
</dbReference>
<evidence type="ECO:0000256" key="10">
    <source>
        <dbReference type="SAM" id="MobiDB-lite"/>
    </source>
</evidence>
<feature type="binding site" evidence="9">
    <location>
        <begin position="402"/>
        <end position="405"/>
    </location>
    <ligand>
        <name>ATP</name>
        <dbReference type="ChEBI" id="CHEBI:30616"/>
    </ligand>
</feature>
<feature type="binding site" evidence="9">
    <location>
        <begin position="331"/>
        <end position="334"/>
    </location>
    <ligand>
        <name>ATP</name>
        <dbReference type="ChEBI" id="CHEBI:30616"/>
    </ligand>
</feature>
<evidence type="ECO:0000256" key="3">
    <source>
        <dbReference type="ARBA" id="ARBA00022741"/>
    </source>
</evidence>
<feature type="site" description="Important for serine binding" evidence="8">
    <location>
        <position position="445"/>
    </location>
</feature>
<dbReference type="NCBIfam" id="TIGR00414">
    <property type="entry name" value="serS"/>
    <property type="match status" value="1"/>
</dbReference>
<dbReference type="InterPro" id="IPR002314">
    <property type="entry name" value="aa-tRNA-synt_IIb"/>
</dbReference>
<dbReference type="GO" id="GO:0004828">
    <property type="term" value="F:serine-tRNA ligase activity"/>
    <property type="evidence" value="ECO:0007669"/>
    <property type="project" value="UniProtKB-EC"/>
</dbReference>
<dbReference type="InterPro" id="IPR042103">
    <property type="entry name" value="SerRS_1_N_sf"/>
</dbReference>
<evidence type="ECO:0000256" key="6">
    <source>
        <dbReference type="ARBA" id="ARBA00031113"/>
    </source>
</evidence>
<feature type="binding site" evidence="8">
    <location>
        <position position="315"/>
    </location>
    <ligand>
        <name>L-serine</name>
        <dbReference type="ChEBI" id="CHEBI:33384"/>
    </ligand>
</feature>
<keyword evidence="5" id="KW-0030">Aminoacyl-tRNA synthetase</keyword>
<keyword evidence="2" id="KW-0436">Ligase</keyword>
<gene>
    <name evidence="12" type="ORF">HYPSUDRAFT_85135</name>
</gene>
<name>A0A0D2P4I8_HYPSF</name>
<evidence type="ECO:0000313" key="13">
    <source>
        <dbReference type="Proteomes" id="UP000054270"/>
    </source>
</evidence>
<dbReference type="InterPro" id="IPR006195">
    <property type="entry name" value="aa-tRNA-synth_II"/>
</dbReference>
<feature type="binding site" evidence="9">
    <location>
        <begin position="315"/>
        <end position="317"/>
    </location>
    <ligand>
        <name>ATP</name>
        <dbReference type="ChEBI" id="CHEBI:30616"/>
    </ligand>
</feature>
<evidence type="ECO:0000313" key="12">
    <source>
        <dbReference type="EMBL" id="KJA25834.1"/>
    </source>
</evidence>
<dbReference type="PROSITE" id="PS50862">
    <property type="entry name" value="AA_TRNA_LIGASE_II"/>
    <property type="match status" value="1"/>
</dbReference>
<organism evidence="12 13">
    <name type="scientific">Hypholoma sublateritium (strain FD-334 SS-4)</name>
    <dbReference type="NCBI Taxonomy" id="945553"/>
    <lineage>
        <taxon>Eukaryota</taxon>
        <taxon>Fungi</taxon>
        <taxon>Dikarya</taxon>
        <taxon>Basidiomycota</taxon>
        <taxon>Agaricomycotina</taxon>
        <taxon>Agaricomycetes</taxon>
        <taxon>Agaricomycetidae</taxon>
        <taxon>Agaricales</taxon>
        <taxon>Agaricineae</taxon>
        <taxon>Strophariaceae</taxon>
        <taxon>Hypholoma</taxon>
    </lineage>
</organism>
<feature type="region of interest" description="Disordered" evidence="10">
    <location>
        <begin position="154"/>
        <end position="180"/>
    </location>
</feature>
<dbReference type="PANTHER" id="PTHR11778">
    <property type="entry name" value="SERYL-TRNA SYNTHETASE"/>
    <property type="match status" value="1"/>
</dbReference>
<dbReference type="InterPro" id="IPR045864">
    <property type="entry name" value="aa-tRNA-synth_II/BPL/LPL"/>
</dbReference>
<dbReference type="Gene3D" id="1.10.287.40">
    <property type="entry name" value="Serine-tRNA synthetase, tRNA binding domain"/>
    <property type="match status" value="1"/>
</dbReference>
<dbReference type="Pfam" id="PF00587">
    <property type="entry name" value="tRNA-synt_2b"/>
    <property type="match status" value="1"/>
</dbReference>